<gene>
    <name evidence="2" type="ORF">RISK_001270</name>
</gene>
<dbReference type="EMBL" id="LECT01000013">
    <property type="protein sequence ID" value="KLU06706.1"/>
    <property type="molecule type" value="Genomic_DNA"/>
</dbReference>
<evidence type="ECO:0000313" key="2">
    <source>
        <dbReference type="EMBL" id="KLU06706.1"/>
    </source>
</evidence>
<evidence type="ECO:0000256" key="1">
    <source>
        <dbReference type="SAM" id="MobiDB-lite"/>
    </source>
</evidence>
<reference evidence="2" key="1">
    <citation type="submission" date="2015-05" db="EMBL/GenBank/DDBJ databases">
        <title>Permanent draft genome of Rhodopirellula islandicus K833.</title>
        <authorList>
            <person name="Kizina J."/>
            <person name="Richter M."/>
            <person name="Glockner F.O."/>
            <person name="Harder J."/>
        </authorList>
    </citation>
    <scope>NUCLEOTIDE SEQUENCE [LARGE SCALE GENOMIC DNA]</scope>
    <source>
        <strain evidence="2">K833</strain>
    </source>
</reference>
<dbReference type="STRING" id="595434.RISK_001270"/>
<sequence>MPRHFTDASTPGDTTSPQVDSLAIETGSRLPVGPGRFKTKGKPPTSCCLHLQPR</sequence>
<dbReference type="PATRIC" id="fig|595434.4.peg.1219"/>
<proteinExistence type="predicted"/>
<dbReference type="Proteomes" id="UP000036367">
    <property type="component" value="Unassembled WGS sequence"/>
</dbReference>
<evidence type="ECO:0000313" key="3">
    <source>
        <dbReference type="Proteomes" id="UP000036367"/>
    </source>
</evidence>
<dbReference type="AlphaFoldDB" id="A0A0J1BJG8"/>
<keyword evidence="3" id="KW-1185">Reference proteome</keyword>
<name>A0A0J1BJG8_RHOIS</name>
<accession>A0A0J1BJG8</accession>
<organism evidence="2 3">
    <name type="scientific">Rhodopirellula islandica</name>
    <dbReference type="NCBI Taxonomy" id="595434"/>
    <lineage>
        <taxon>Bacteria</taxon>
        <taxon>Pseudomonadati</taxon>
        <taxon>Planctomycetota</taxon>
        <taxon>Planctomycetia</taxon>
        <taxon>Pirellulales</taxon>
        <taxon>Pirellulaceae</taxon>
        <taxon>Rhodopirellula</taxon>
    </lineage>
</organism>
<feature type="region of interest" description="Disordered" evidence="1">
    <location>
        <begin position="1"/>
        <end position="45"/>
    </location>
</feature>
<comment type="caution">
    <text evidence="2">The sequence shown here is derived from an EMBL/GenBank/DDBJ whole genome shotgun (WGS) entry which is preliminary data.</text>
</comment>
<feature type="compositionally biased region" description="Polar residues" evidence="1">
    <location>
        <begin position="7"/>
        <end position="19"/>
    </location>
</feature>
<protein>
    <submittedName>
        <fullName evidence="2">Uncharacterized protein</fullName>
    </submittedName>
</protein>